<gene>
    <name evidence="20" type="ORF">PG999_011599</name>
</gene>
<feature type="transmembrane region" description="Helical" evidence="18">
    <location>
        <begin position="280"/>
        <end position="300"/>
    </location>
</feature>
<feature type="domain" description="RING-type" evidence="19">
    <location>
        <begin position="345"/>
        <end position="396"/>
    </location>
</feature>
<evidence type="ECO:0000256" key="7">
    <source>
        <dbReference type="ARBA" id="ARBA00022692"/>
    </source>
</evidence>
<feature type="compositionally biased region" description="Low complexity" evidence="17">
    <location>
        <begin position="406"/>
        <end position="427"/>
    </location>
</feature>
<accession>A0AAW0QEZ4</accession>
<keyword evidence="10" id="KW-0833">Ubl conjugation pathway</keyword>
<evidence type="ECO:0000259" key="19">
    <source>
        <dbReference type="PROSITE" id="PS50089"/>
    </source>
</evidence>
<feature type="transmembrane region" description="Helical" evidence="18">
    <location>
        <begin position="39"/>
        <end position="60"/>
    </location>
</feature>
<name>A0AAW0QEZ4_9PEZI</name>
<dbReference type="GO" id="GO:0043161">
    <property type="term" value="P:proteasome-mediated ubiquitin-dependent protein catabolic process"/>
    <property type="evidence" value="ECO:0007669"/>
    <property type="project" value="TreeGrafter"/>
</dbReference>
<dbReference type="SUPFAM" id="SSF57850">
    <property type="entry name" value="RING/U-box"/>
    <property type="match status" value="1"/>
</dbReference>
<dbReference type="AlphaFoldDB" id="A0AAW0QEZ4"/>
<dbReference type="Gene3D" id="3.30.40.10">
    <property type="entry name" value="Zinc/RING finger domain, C3HC4 (zinc finger)"/>
    <property type="match status" value="1"/>
</dbReference>
<keyword evidence="6" id="KW-0808">Transferase</keyword>
<feature type="compositionally biased region" description="Acidic residues" evidence="17">
    <location>
        <begin position="808"/>
        <end position="817"/>
    </location>
</feature>
<evidence type="ECO:0000256" key="6">
    <source>
        <dbReference type="ARBA" id="ARBA00022679"/>
    </source>
</evidence>
<dbReference type="InterPro" id="IPR050731">
    <property type="entry name" value="HRD1_E3_ubiq-ligases"/>
</dbReference>
<feature type="transmembrane region" description="Helical" evidence="18">
    <location>
        <begin position="138"/>
        <end position="160"/>
    </location>
</feature>
<protein>
    <recommendedName>
        <fullName evidence="5">RING-type E3 ubiquitin transferase</fullName>
        <ecNumber evidence="5">2.3.2.27</ecNumber>
    </recommendedName>
</protein>
<comment type="catalytic activity">
    <reaction evidence="1">
        <text>S-ubiquitinyl-[E2 ubiquitin-conjugating enzyme]-L-cysteine + [acceptor protein]-L-lysine = [E2 ubiquitin-conjugating enzyme]-L-cysteine + N(6)-ubiquitinyl-[acceptor protein]-L-lysine.</text>
        <dbReference type="EC" id="2.3.2.27"/>
    </reaction>
</comment>
<proteinExistence type="inferred from homology"/>
<comment type="similarity">
    <text evidence="4">Belongs to the HRD1 family.</text>
</comment>
<reference evidence="20 21" key="1">
    <citation type="submission" date="2023-01" db="EMBL/GenBank/DDBJ databases">
        <title>Analysis of 21 Apiospora genomes using comparative genomics revels a genus with tremendous synthesis potential of carbohydrate active enzymes and secondary metabolites.</title>
        <authorList>
            <person name="Sorensen T."/>
        </authorList>
    </citation>
    <scope>NUCLEOTIDE SEQUENCE [LARGE SCALE GENOMIC DNA]</scope>
    <source>
        <strain evidence="20 21">CBS 117206</strain>
    </source>
</reference>
<evidence type="ECO:0000256" key="9">
    <source>
        <dbReference type="ARBA" id="ARBA00022771"/>
    </source>
</evidence>
<feature type="region of interest" description="Disordered" evidence="17">
    <location>
        <begin position="406"/>
        <end position="447"/>
    </location>
</feature>
<evidence type="ECO:0000256" key="13">
    <source>
        <dbReference type="ARBA" id="ARBA00022989"/>
    </source>
</evidence>
<evidence type="ECO:0000256" key="18">
    <source>
        <dbReference type="SAM" id="Phobius"/>
    </source>
</evidence>
<keyword evidence="16" id="KW-0175">Coiled coil</keyword>
<feature type="coiled-coil region" evidence="16">
    <location>
        <begin position="520"/>
        <end position="557"/>
    </location>
</feature>
<dbReference type="EMBL" id="JAQQWP010000009">
    <property type="protein sequence ID" value="KAK8101225.1"/>
    <property type="molecule type" value="Genomic_DNA"/>
</dbReference>
<keyword evidence="12" id="KW-0862">Zinc</keyword>
<comment type="subcellular location">
    <subcellularLocation>
        <location evidence="2">Endoplasmic reticulum membrane</location>
        <topology evidence="2">Multi-pass membrane protein</topology>
    </subcellularLocation>
</comment>
<dbReference type="Pfam" id="PF13639">
    <property type="entry name" value="zf-RING_2"/>
    <property type="match status" value="1"/>
</dbReference>
<dbReference type="Proteomes" id="UP001392437">
    <property type="component" value="Unassembled WGS sequence"/>
</dbReference>
<evidence type="ECO:0000256" key="5">
    <source>
        <dbReference type="ARBA" id="ARBA00012483"/>
    </source>
</evidence>
<dbReference type="GO" id="GO:0008270">
    <property type="term" value="F:zinc ion binding"/>
    <property type="evidence" value="ECO:0007669"/>
    <property type="project" value="UniProtKB-KW"/>
</dbReference>
<evidence type="ECO:0000256" key="2">
    <source>
        <dbReference type="ARBA" id="ARBA00004477"/>
    </source>
</evidence>
<evidence type="ECO:0000256" key="17">
    <source>
        <dbReference type="SAM" id="MobiDB-lite"/>
    </source>
</evidence>
<evidence type="ECO:0000256" key="16">
    <source>
        <dbReference type="SAM" id="Coils"/>
    </source>
</evidence>
<dbReference type="PANTHER" id="PTHR22763">
    <property type="entry name" value="RING ZINC FINGER PROTEIN"/>
    <property type="match status" value="1"/>
</dbReference>
<evidence type="ECO:0000256" key="3">
    <source>
        <dbReference type="ARBA" id="ARBA00004906"/>
    </source>
</evidence>
<keyword evidence="8" id="KW-0479">Metal-binding</keyword>
<evidence type="ECO:0000256" key="11">
    <source>
        <dbReference type="ARBA" id="ARBA00022824"/>
    </source>
</evidence>
<feature type="coiled-coil region" evidence="16">
    <location>
        <begin position="204"/>
        <end position="231"/>
    </location>
</feature>
<dbReference type="GO" id="GO:0061630">
    <property type="term" value="F:ubiquitin protein ligase activity"/>
    <property type="evidence" value="ECO:0007669"/>
    <property type="project" value="UniProtKB-EC"/>
</dbReference>
<keyword evidence="21" id="KW-1185">Reference proteome</keyword>
<dbReference type="CDD" id="cd16479">
    <property type="entry name" value="RING-H2_synoviolin"/>
    <property type="match status" value="1"/>
</dbReference>
<dbReference type="PANTHER" id="PTHR22763:SF184">
    <property type="entry name" value="E3 UBIQUITIN-PROTEIN LIGASE SYNOVIOLIN"/>
    <property type="match status" value="1"/>
</dbReference>
<keyword evidence="14 18" id="KW-0472">Membrane</keyword>
<dbReference type="GO" id="GO:0036503">
    <property type="term" value="P:ERAD pathway"/>
    <property type="evidence" value="ECO:0007669"/>
    <property type="project" value="TreeGrafter"/>
</dbReference>
<comment type="caution">
    <text evidence="20">The sequence shown here is derived from an EMBL/GenBank/DDBJ whole genome shotgun (WGS) entry which is preliminary data.</text>
</comment>
<keyword evidence="11" id="KW-0256">Endoplasmic reticulum</keyword>
<evidence type="ECO:0000313" key="21">
    <source>
        <dbReference type="Proteomes" id="UP001392437"/>
    </source>
</evidence>
<dbReference type="GO" id="GO:0005789">
    <property type="term" value="C:endoplasmic reticulum membrane"/>
    <property type="evidence" value="ECO:0007669"/>
    <property type="project" value="UniProtKB-SubCell"/>
</dbReference>
<dbReference type="SMART" id="SM00184">
    <property type="entry name" value="RING"/>
    <property type="match status" value="1"/>
</dbReference>
<keyword evidence="9 15" id="KW-0863">Zinc-finger</keyword>
<dbReference type="EC" id="2.3.2.27" evidence="5"/>
<evidence type="ECO:0000256" key="4">
    <source>
        <dbReference type="ARBA" id="ARBA00010089"/>
    </source>
</evidence>
<evidence type="ECO:0000256" key="15">
    <source>
        <dbReference type="PROSITE-ProRule" id="PRU00175"/>
    </source>
</evidence>
<dbReference type="InterPro" id="IPR057992">
    <property type="entry name" value="TPR_SYVN1_N"/>
</dbReference>
<dbReference type="PROSITE" id="PS50089">
    <property type="entry name" value="ZF_RING_2"/>
    <property type="match status" value="1"/>
</dbReference>
<dbReference type="InterPro" id="IPR058051">
    <property type="entry name" value="Znf_RING_synoviolin"/>
</dbReference>
<dbReference type="Pfam" id="PF25563">
    <property type="entry name" value="TPR_SYVN1_N"/>
    <property type="match status" value="1"/>
</dbReference>
<evidence type="ECO:0000256" key="12">
    <source>
        <dbReference type="ARBA" id="ARBA00022833"/>
    </source>
</evidence>
<dbReference type="InterPro" id="IPR013083">
    <property type="entry name" value="Znf_RING/FYVE/PHD"/>
</dbReference>
<feature type="region of interest" description="Disordered" evidence="17">
    <location>
        <begin position="684"/>
        <end position="817"/>
    </location>
</feature>
<feature type="compositionally biased region" description="Low complexity" evidence="17">
    <location>
        <begin position="728"/>
        <end position="739"/>
    </location>
</feature>
<comment type="pathway">
    <text evidence="3">Protein modification; protein ubiquitination.</text>
</comment>
<evidence type="ECO:0000256" key="10">
    <source>
        <dbReference type="ARBA" id="ARBA00022786"/>
    </source>
</evidence>
<sequence length="817" mass="89904">MRILWYAGASTALAVGVTTYAFQQRANFYSAMVYLSQNNLSLMILINVILLMYGTFVYSLQRLCYGQLRPTEVEQLYEKAWFAVTETCLAMTIFREEVGAWFLVMFTALVTGKVWQWIGEGRVEVLEQQPPANPRLFHTRLSISLVFSIVYDTWLFSYAVNTVIQQARPNMMVMFLFEFAILTTDSFRTALRYILSLVETSITKKQTQQRLEERRKQVRDQRTEILRLRESGDAAEAEAANQQELPDEEDIDEMDIEVPGWETKGQWILSLELVADFVKLGVYAAFFAVLMMFYGLPIHIMRDLFMTTRSFLKRLSALIRYRKALQDMNKYPDATEEELGRENTCIICREDMRPWDPSVAGAVERSRPKKLPCGHILHFGCLKSWLERQQVCPTCRRSVVMDGGAPNGHAAAPNAAGQQPVPGQPGANNGGANGNQPGQGRPGGMRMFQLGPLRLGFAQGNPQNLQEIAQRFGMPLDGVNAPAPPMPPAGAAIPVPVAAPVVPQPPHEAAANTGRTDDMSAQLRDIAHRLQQEMQSLQVAQAELQTLYAMRAELNRLRQLQHHTSNMHMPAQNDAPQGVPNLHVPFPAQMPAHQPLTPFPVMPQMAQFQYPPRIGTPSVTRHAAGSWSTTIPAGSPDLPEGVVIPQGWTLMPLQRVDPQAQPSMSQMTVPQAETVDLSQQGLNLGTAGATSAPGERPLSTSADSSTAQIHQGAGSATSAEQNRARTEPPVVAAPQPLAPNWGGAAQLFSNNTPSSSSLFPGSSTDRSSRPNSTDGGHSDHEQQQPPPQEESSPSKSPDKGKAKSVTIEDAEDAEDDP</sequence>
<feature type="compositionally biased region" description="Polar residues" evidence="17">
    <location>
        <begin position="698"/>
        <end position="721"/>
    </location>
</feature>
<organism evidence="20 21">
    <name type="scientific">Apiospora kogelbergensis</name>
    <dbReference type="NCBI Taxonomy" id="1337665"/>
    <lineage>
        <taxon>Eukaryota</taxon>
        <taxon>Fungi</taxon>
        <taxon>Dikarya</taxon>
        <taxon>Ascomycota</taxon>
        <taxon>Pezizomycotina</taxon>
        <taxon>Sordariomycetes</taxon>
        <taxon>Xylariomycetidae</taxon>
        <taxon>Amphisphaeriales</taxon>
        <taxon>Apiosporaceae</taxon>
        <taxon>Apiospora</taxon>
    </lineage>
</organism>
<evidence type="ECO:0000256" key="8">
    <source>
        <dbReference type="ARBA" id="ARBA00022723"/>
    </source>
</evidence>
<keyword evidence="7 18" id="KW-0812">Transmembrane</keyword>
<dbReference type="InterPro" id="IPR001841">
    <property type="entry name" value="Znf_RING"/>
</dbReference>
<keyword evidence="13 18" id="KW-1133">Transmembrane helix</keyword>
<feature type="transmembrane region" description="Helical" evidence="18">
    <location>
        <begin position="98"/>
        <end position="118"/>
    </location>
</feature>
<evidence type="ECO:0000256" key="14">
    <source>
        <dbReference type="ARBA" id="ARBA00023136"/>
    </source>
</evidence>
<evidence type="ECO:0000256" key="1">
    <source>
        <dbReference type="ARBA" id="ARBA00000900"/>
    </source>
</evidence>
<evidence type="ECO:0000313" key="20">
    <source>
        <dbReference type="EMBL" id="KAK8101225.1"/>
    </source>
</evidence>
<feature type="compositionally biased region" description="Low complexity" evidence="17">
    <location>
        <begin position="754"/>
        <end position="763"/>
    </location>
</feature>